<evidence type="ECO:0000313" key="3">
    <source>
        <dbReference type="Proteomes" id="UP000792457"/>
    </source>
</evidence>
<reference evidence="2" key="2">
    <citation type="submission" date="2017-10" db="EMBL/GenBank/DDBJ databases">
        <title>Ladona fulva Genome sequencing and assembly.</title>
        <authorList>
            <person name="Murali S."/>
            <person name="Richards S."/>
            <person name="Bandaranaike D."/>
            <person name="Bellair M."/>
            <person name="Blankenburg K."/>
            <person name="Chao H."/>
            <person name="Dinh H."/>
            <person name="Doddapaneni H."/>
            <person name="Dugan-Rocha S."/>
            <person name="Elkadiri S."/>
            <person name="Gnanaolivu R."/>
            <person name="Hernandez B."/>
            <person name="Skinner E."/>
            <person name="Javaid M."/>
            <person name="Lee S."/>
            <person name="Li M."/>
            <person name="Ming W."/>
            <person name="Munidasa M."/>
            <person name="Muniz J."/>
            <person name="Nguyen L."/>
            <person name="Hughes D."/>
            <person name="Osuji N."/>
            <person name="Pu L.-L."/>
            <person name="Puazo M."/>
            <person name="Qu C."/>
            <person name="Quiroz J."/>
            <person name="Raj R."/>
            <person name="Weissenberger G."/>
            <person name="Xin Y."/>
            <person name="Zou X."/>
            <person name="Han Y."/>
            <person name="Worley K."/>
            <person name="Muzny D."/>
            <person name="Gibbs R."/>
        </authorList>
    </citation>
    <scope>NUCLEOTIDE SEQUENCE</scope>
    <source>
        <strain evidence="2">Sampled in the wild</strain>
    </source>
</reference>
<dbReference type="AlphaFoldDB" id="A0A8K0KDH6"/>
<dbReference type="EMBL" id="KZ308676">
    <property type="protein sequence ID" value="KAG8232967.1"/>
    <property type="molecule type" value="Genomic_DNA"/>
</dbReference>
<reference evidence="2" key="1">
    <citation type="submission" date="2013-04" db="EMBL/GenBank/DDBJ databases">
        <authorList>
            <person name="Qu J."/>
            <person name="Murali S.C."/>
            <person name="Bandaranaike D."/>
            <person name="Bellair M."/>
            <person name="Blankenburg K."/>
            <person name="Chao H."/>
            <person name="Dinh H."/>
            <person name="Doddapaneni H."/>
            <person name="Downs B."/>
            <person name="Dugan-Rocha S."/>
            <person name="Elkadiri S."/>
            <person name="Gnanaolivu R.D."/>
            <person name="Hernandez B."/>
            <person name="Javaid M."/>
            <person name="Jayaseelan J.C."/>
            <person name="Lee S."/>
            <person name="Li M."/>
            <person name="Ming W."/>
            <person name="Munidasa M."/>
            <person name="Muniz J."/>
            <person name="Nguyen L."/>
            <person name="Ongeri F."/>
            <person name="Osuji N."/>
            <person name="Pu L.-L."/>
            <person name="Puazo M."/>
            <person name="Qu C."/>
            <person name="Quiroz J."/>
            <person name="Raj R."/>
            <person name="Weissenberger G."/>
            <person name="Xin Y."/>
            <person name="Zou X."/>
            <person name="Han Y."/>
            <person name="Richards S."/>
            <person name="Worley K."/>
            <person name="Muzny D."/>
            <person name="Gibbs R."/>
        </authorList>
    </citation>
    <scope>NUCLEOTIDE SEQUENCE</scope>
    <source>
        <strain evidence="2">Sampled in the wild</strain>
    </source>
</reference>
<evidence type="ECO:0000313" key="2">
    <source>
        <dbReference type="EMBL" id="KAG8232967.1"/>
    </source>
</evidence>
<accession>A0A8K0KDH6</accession>
<name>A0A8K0KDH6_LADFU</name>
<proteinExistence type="predicted"/>
<comment type="caution">
    <text evidence="2">The sequence shown here is derived from an EMBL/GenBank/DDBJ whole genome shotgun (WGS) entry which is preliminary data.</text>
</comment>
<evidence type="ECO:0000256" key="1">
    <source>
        <dbReference type="SAM" id="MobiDB-lite"/>
    </source>
</evidence>
<sequence>MVGTVCGSIEQSSIKGQDHGRSPGYLEPDTYQESSSSLGPDNLHRGAIHPPSWGQGEGLTTSCCRICGLCRIINSNSLLTIRSLSGADRRGLHGTGGQGVVLIFLQLPYCSEIPAFNIARGREVLDVAVCSELNHNPLIDSQVLFASEEHLTKQTEVVYSNLSLCVYMGSQYMVMIGFDNQEFDC</sequence>
<feature type="region of interest" description="Disordered" evidence="1">
    <location>
        <begin position="12"/>
        <end position="51"/>
    </location>
</feature>
<dbReference type="Proteomes" id="UP000792457">
    <property type="component" value="Unassembled WGS sequence"/>
</dbReference>
<protein>
    <submittedName>
        <fullName evidence="2">Uncharacterized protein</fullName>
    </submittedName>
</protein>
<organism evidence="2 3">
    <name type="scientific">Ladona fulva</name>
    <name type="common">Scarce chaser dragonfly</name>
    <name type="synonym">Libellula fulva</name>
    <dbReference type="NCBI Taxonomy" id="123851"/>
    <lineage>
        <taxon>Eukaryota</taxon>
        <taxon>Metazoa</taxon>
        <taxon>Ecdysozoa</taxon>
        <taxon>Arthropoda</taxon>
        <taxon>Hexapoda</taxon>
        <taxon>Insecta</taxon>
        <taxon>Pterygota</taxon>
        <taxon>Palaeoptera</taxon>
        <taxon>Odonata</taxon>
        <taxon>Epiprocta</taxon>
        <taxon>Anisoptera</taxon>
        <taxon>Libelluloidea</taxon>
        <taxon>Libellulidae</taxon>
        <taxon>Ladona</taxon>
    </lineage>
</organism>
<keyword evidence="3" id="KW-1185">Reference proteome</keyword>
<gene>
    <name evidence="2" type="ORF">J437_LFUL013579</name>
</gene>